<dbReference type="PANTHER" id="PTHR42679:SF2">
    <property type="entry name" value="S-METHYL-5'-THIOADENOSINE PHOSPHORYLASE"/>
    <property type="match status" value="1"/>
</dbReference>
<comment type="caution">
    <text evidence="6">The sequence shown here is derived from an EMBL/GenBank/DDBJ whole genome shotgun (WGS) entry which is preliminary data.</text>
</comment>
<organism evidence="6 7">
    <name type="scientific">Desulfurispira natronophila</name>
    <dbReference type="NCBI Taxonomy" id="682562"/>
    <lineage>
        <taxon>Bacteria</taxon>
        <taxon>Pseudomonadati</taxon>
        <taxon>Chrysiogenota</taxon>
        <taxon>Chrysiogenia</taxon>
        <taxon>Chrysiogenales</taxon>
        <taxon>Chrysiogenaceae</taxon>
        <taxon>Desulfurispira</taxon>
    </lineage>
</organism>
<accession>A0A7W7Y3P6</accession>
<dbReference type="FunFam" id="3.40.50.1580:FF:000012">
    <property type="entry name" value="Probable 6-oxopurine nucleoside phosphorylase"/>
    <property type="match status" value="1"/>
</dbReference>
<feature type="binding site" evidence="4">
    <location>
        <begin position="52"/>
        <end position="53"/>
    </location>
    <ligand>
        <name>phosphate</name>
        <dbReference type="ChEBI" id="CHEBI:43474"/>
    </ligand>
</feature>
<evidence type="ECO:0000256" key="3">
    <source>
        <dbReference type="ARBA" id="ARBA00022726"/>
    </source>
</evidence>
<dbReference type="UniPathway" id="UPA00904">
    <property type="reaction ID" value="UER00873"/>
</dbReference>
<keyword evidence="1 4" id="KW-0328">Glycosyltransferase</keyword>
<sequence length="287" mass="31553">MAVYGIIGGSGLYQMDGLRNVEELEVTTPYGPPSDRIFCGQLGDVTLCFLPRHGRNHTLPPSEINFRANIFALKTLGVEQVISVSAVGSLQQQIAPGHMVIVDQFIDFTRASRPHTFFEAGITGHVSMADPTCHCLRQALLEATSKVGVTTHSSGTYICMEGPQFSSRAESHMYRQWGADIVGMTNMPEAKLAREAELCYATLALSTDYDCWKEDEEHVSVDMVLEVMHQNVSNARRVLAALAQMPPLRDCSCSQAAATAIITPVEAIAPHLKEKLAPLYKKYWVQP</sequence>
<proteinExistence type="inferred from homology"/>
<feature type="site" description="Important for substrate specificity" evidence="4">
    <location>
        <position position="221"/>
    </location>
</feature>
<name>A0A7W7Y3P6_9BACT</name>
<dbReference type="SUPFAM" id="SSF53167">
    <property type="entry name" value="Purine and uridine phosphorylases"/>
    <property type="match status" value="1"/>
</dbReference>
<dbReference type="CDD" id="cd09010">
    <property type="entry name" value="MTAP_SsMTAPII_like_MTIP"/>
    <property type="match status" value="1"/>
</dbReference>
<protein>
    <recommendedName>
        <fullName evidence="4">S-methyl-5'-thioadenosine phosphorylase</fullName>
        <ecNumber evidence="4">2.4.2.28</ecNumber>
    </recommendedName>
    <alternativeName>
        <fullName evidence="4">5'-methylthioadenosine phosphorylase</fullName>
        <shortName evidence="4">MTA phosphorylase</shortName>
        <shortName evidence="4">MTAP</shortName>
    </alternativeName>
</protein>
<evidence type="ECO:0000256" key="4">
    <source>
        <dbReference type="HAMAP-Rule" id="MF_01963"/>
    </source>
</evidence>
<dbReference type="GO" id="GO:0019509">
    <property type="term" value="P:L-methionine salvage from methylthioadenosine"/>
    <property type="evidence" value="ECO:0007669"/>
    <property type="project" value="UniProtKB-UniRule"/>
</dbReference>
<evidence type="ECO:0000259" key="5">
    <source>
        <dbReference type="Pfam" id="PF01048"/>
    </source>
</evidence>
<dbReference type="InterPro" id="IPR035994">
    <property type="entry name" value="Nucleoside_phosphorylase_sf"/>
</dbReference>
<dbReference type="Pfam" id="PF01048">
    <property type="entry name" value="PNP_UDP_1"/>
    <property type="match status" value="1"/>
</dbReference>
<feature type="binding site" evidence="4">
    <location>
        <begin position="85"/>
        <end position="86"/>
    </location>
    <ligand>
        <name>phosphate</name>
        <dbReference type="ChEBI" id="CHEBI:43474"/>
    </ligand>
</feature>
<feature type="domain" description="Nucleoside phosphorylase" evidence="5">
    <location>
        <begin position="4"/>
        <end position="242"/>
    </location>
</feature>
<comment type="subunit">
    <text evidence="4">Homohexamer. Dimer of a homotrimer.</text>
</comment>
<evidence type="ECO:0000313" key="7">
    <source>
        <dbReference type="Proteomes" id="UP000528322"/>
    </source>
</evidence>
<comment type="pathway">
    <text evidence="4">Amino-acid biosynthesis; L-methionine biosynthesis via salvage pathway; S-methyl-5-thio-alpha-D-ribose 1-phosphate from S-methyl-5'-thioadenosine (phosphorylase route): step 1/1.</text>
</comment>
<dbReference type="Proteomes" id="UP000528322">
    <property type="component" value="Unassembled WGS sequence"/>
</dbReference>
<dbReference type="EC" id="2.4.2.28" evidence="4"/>
<dbReference type="InterPro" id="IPR010044">
    <property type="entry name" value="MTAP"/>
</dbReference>
<dbReference type="NCBIfam" id="TIGR01694">
    <property type="entry name" value="MTAP"/>
    <property type="match status" value="1"/>
</dbReference>
<feature type="binding site" evidence="4">
    <location>
        <position position="10"/>
    </location>
    <ligand>
        <name>phosphate</name>
        <dbReference type="ChEBI" id="CHEBI:43474"/>
    </ligand>
</feature>
<keyword evidence="7" id="KW-1185">Reference proteome</keyword>
<dbReference type="GO" id="GO:0006166">
    <property type="term" value="P:purine ribonucleoside salvage"/>
    <property type="evidence" value="ECO:0007669"/>
    <property type="project" value="UniProtKB-KW"/>
</dbReference>
<dbReference type="Gene3D" id="3.40.50.1580">
    <property type="entry name" value="Nucleoside phosphorylase domain"/>
    <property type="match status" value="1"/>
</dbReference>
<feature type="site" description="Important for substrate specificity" evidence="4">
    <location>
        <position position="166"/>
    </location>
</feature>
<dbReference type="GO" id="GO:0017061">
    <property type="term" value="F:S-methyl-5-thioadenosine phosphorylase activity"/>
    <property type="evidence" value="ECO:0007669"/>
    <property type="project" value="UniProtKB-UniRule"/>
</dbReference>
<evidence type="ECO:0000313" key="6">
    <source>
        <dbReference type="EMBL" id="MBB5021508.1"/>
    </source>
</evidence>
<evidence type="ECO:0000256" key="1">
    <source>
        <dbReference type="ARBA" id="ARBA00022676"/>
    </source>
</evidence>
<feature type="binding site" evidence="4">
    <location>
        <begin position="208"/>
        <end position="210"/>
    </location>
    <ligand>
        <name>substrate</name>
    </ligand>
</feature>
<dbReference type="EMBL" id="JACHID010000004">
    <property type="protein sequence ID" value="MBB5021508.1"/>
    <property type="molecule type" value="Genomic_DNA"/>
</dbReference>
<dbReference type="InterPro" id="IPR018099">
    <property type="entry name" value="Purine_phosphorylase-2_CS"/>
</dbReference>
<keyword evidence="2 4" id="KW-0808">Transferase</keyword>
<comment type="similarity">
    <text evidence="4">Belongs to the PNP/MTAP phosphorylase family. MTAP subfamily.</text>
</comment>
<dbReference type="RefSeq" id="WP_183730336.1">
    <property type="nucleotide sequence ID" value="NZ_JACHID010000004.1"/>
</dbReference>
<gene>
    <name evidence="4" type="primary">mtnP</name>
    <name evidence="6" type="ORF">HNR37_000820</name>
</gene>
<dbReference type="PROSITE" id="PS01240">
    <property type="entry name" value="PNP_MTAP_2"/>
    <property type="match status" value="1"/>
</dbReference>
<keyword evidence="3 4" id="KW-0660">Purine salvage</keyword>
<dbReference type="HAMAP" id="MF_01963">
    <property type="entry name" value="MTAP"/>
    <property type="match status" value="1"/>
</dbReference>
<comment type="function">
    <text evidence="4">Catalyzes the reversible phosphorylation of S-methyl-5'-thioadenosine (MTA) to adenine and 5-methylthioribose-1-phosphate. Involved in the breakdown of MTA, a major by-product of polyamine biosynthesis. Responsible for the first step in the methionine salvage pathway after MTA has been generated from S-adenosylmethionine. Has broad substrate specificity with 6-aminopurine nucleosides as preferred substrates.</text>
</comment>
<dbReference type="GO" id="GO:0005829">
    <property type="term" value="C:cytosol"/>
    <property type="evidence" value="ECO:0007669"/>
    <property type="project" value="TreeGrafter"/>
</dbReference>
<dbReference type="AlphaFoldDB" id="A0A7W7Y3P6"/>
<dbReference type="PANTHER" id="PTHR42679">
    <property type="entry name" value="S-METHYL-5'-THIOADENOSINE PHOSPHORYLASE"/>
    <property type="match status" value="1"/>
</dbReference>
<feature type="binding site" evidence="4">
    <location>
        <position position="184"/>
    </location>
    <ligand>
        <name>substrate</name>
    </ligand>
</feature>
<evidence type="ECO:0000256" key="2">
    <source>
        <dbReference type="ARBA" id="ARBA00022679"/>
    </source>
</evidence>
<dbReference type="NCBIfam" id="NF006599">
    <property type="entry name" value="PRK09136.1"/>
    <property type="match status" value="1"/>
</dbReference>
<feature type="binding site" evidence="4">
    <location>
        <position position="185"/>
    </location>
    <ligand>
        <name>phosphate</name>
        <dbReference type="ChEBI" id="CHEBI:43474"/>
    </ligand>
</feature>
<reference evidence="6 7" key="1">
    <citation type="submission" date="2020-08" db="EMBL/GenBank/DDBJ databases">
        <title>Genomic Encyclopedia of Type Strains, Phase IV (KMG-IV): sequencing the most valuable type-strain genomes for metagenomic binning, comparative biology and taxonomic classification.</title>
        <authorList>
            <person name="Goeker M."/>
        </authorList>
    </citation>
    <scope>NUCLEOTIDE SEQUENCE [LARGE SCALE GENOMIC DNA]</scope>
    <source>
        <strain evidence="6 7">DSM 22071</strain>
    </source>
</reference>
<comment type="catalytic activity">
    <reaction evidence="4">
        <text>S-methyl-5'-thioadenosine + phosphate = 5-(methylsulfanyl)-alpha-D-ribose 1-phosphate + adenine</text>
        <dbReference type="Rhea" id="RHEA:11852"/>
        <dbReference type="ChEBI" id="CHEBI:16708"/>
        <dbReference type="ChEBI" id="CHEBI:17509"/>
        <dbReference type="ChEBI" id="CHEBI:43474"/>
        <dbReference type="ChEBI" id="CHEBI:58533"/>
        <dbReference type="EC" id="2.4.2.28"/>
    </reaction>
</comment>
<dbReference type="InterPro" id="IPR000845">
    <property type="entry name" value="Nucleoside_phosphorylase_d"/>
</dbReference>